<keyword evidence="2" id="KW-1185">Reference proteome</keyword>
<evidence type="ECO:0000313" key="2">
    <source>
        <dbReference type="Proteomes" id="UP001242010"/>
    </source>
</evidence>
<organism evidence="1 2">
    <name type="scientific">Geothrix oryzae</name>
    <dbReference type="NCBI Taxonomy" id="2927975"/>
    <lineage>
        <taxon>Bacteria</taxon>
        <taxon>Pseudomonadati</taxon>
        <taxon>Acidobacteriota</taxon>
        <taxon>Holophagae</taxon>
        <taxon>Holophagales</taxon>
        <taxon>Holophagaceae</taxon>
        <taxon>Geothrix</taxon>
    </lineage>
</organism>
<dbReference type="Proteomes" id="UP001242010">
    <property type="component" value="Chromosome"/>
</dbReference>
<name>A0ABN6V1Y9_9BACT</name>
<dbReference type="PROSITE" id="PS51257">
    <property type="entry name" value="PROKAR_LIPOPROTEIN"/>
    <property type="match status" value="1"/>
</dbReference>
<proteinExistence type="predicted"/>
<protein>
    <submittedName>
        <fullName evidence="1">Uncharacterized protein</fullName>
    </submittedName>
</protein>
<gene>
    <name evidence="1" type="ORF">GETHOR_24890</name>
</gene>
<reference evidence="2" key="1">
    <citation type="journal article" date="2023" name="Int. J. Syst. Evol. Microbiol.">
        <title>Mesoterricola silvestris gen. nov., sp. nov., Mesoterricola sediminis sp. nov., Geothrix oryzae sp. nov., Geothrix edaphica sp. nov., Geothrix rubra sp. nov., and Geothrix limicola sp. nov., six novel members of Acidobacteriota isolated from soils.</title>
        <authorList>
            <person name="Itoh H."/>
            <person name="Sugisawa Y."/>
            <person name="Mise K."/>
            <person name="Xu Z."/>
            <person name="Kuniyasu M."/>
            <person name="Ushijima N."/>
            <person name="Kawano K."/>
            <person name="Kobayashi E."/>
            <person name="Shiratori Y."/>
            <person name="Masuda Y."/>
            <person name="Senoo K."/>
        </authorList>
    </citation>
    <scope>NUCLEOTIDE SEQUENCE [LARGE SCALE GENOMIC DNA]</scope>
    <source>
        <strain evidence="2">Red222</strain>
    </source>
</reference>
<dbReference type="RefSeq" id="WP_286354106.1">
    <property type="nucleotide sequence ID" value="NZ_AP027079.1"/>
</dbReference>
<sequence>MSRKAHLLLAGLLMVLGGACKRPETAVRERPVQRIELVQTVPGMTPDEEKALVAQLSQGLGIPGDTPEEGPGPVRIFRLTLKGGPNPNVGRGLGKTLLISTGSGALVGLLIPAFGFTTWATVRSAALATGAGGLLGLAYGPFWFKENQRLEQEMGYLPWYFIAEWDVLERRPRFGEEVVAHSGSPGIFFGRRTPHLDLRSTMKPLPPESRSEAEVRQASLKAYGEALVKHFRKKG</sequence>
<evidence type="ECO:0000313" key="1">
    <source>
        <dbReference type="EMBL" id="BDU70388.1"/>
    </source>
</evidence>
<accession>A0ABN6V1Y9</accession>
<dbReference type="EMBL" id="AP027079">
    <property type="protein sequence ID" value="BDU70388.1"/>
    <property type="molecule type" value="Genomic_DNA"/>
</dbReference>